<feature type="domain" description="ABC-type glycine betaine transport system substrate-binding" evidence="2">
    <location>
        <begin position="33"/>
        <end position="301"/>
    </location>
</feature>
<feature type="signal peptide" evidence="1">
    <location>
        <begin position="1"/>
        <end position="27"/>
    </location>
</feature>
<gene>
    <name evidence="3" type="ORF">SAMN04488557_1325</name>
</gene>
<dbReference type="Gene3D" id="3.40.190.10">
    <property type="entry name" value="Periplasmic binding protein-like II"/>
    <property type="match status" value="1"/>
</dbReference>
<dbReference type="Gene3D" id="3.10.105.10">
    <property type="entry name" value="Dipeptide-binding Protein, Domain 3"/>
    <property type="match status" value="1"/>
</dbReference>
<evidence type="ECO:0000259" key="2">
    <source>
        <dbReference type="Pfam" id="PF04069"/>
    </source>
</evidence>
<dbReference type="Proteomes" id="UP000199423">
    <property type="component" value="Unassembled WGS sequence"/>
</dbReference>
<organism evidence="3 4">
    <name type="scientific">Hyphomicrobium facile</name>
    <dbReference type="NCBI Taxonomy" id="51670"/>
    <lineage>
        <taxon>Bacteria</taxon>
        <taxon>Pseudomonadati</taxon>
        <taxon>Pseudomonadota</taxon>
        <taxon>Alphaproteobacteria</taxon>
        <taxon>Hyphomicrobiales</taxon>
        <taxon>Hyphomicrobiaceae</taxon>
        <taxon>Hyphomicrobium</taxon>
    </lineage>
</organism>
<dbReference type="GO" id="GO:0043190">
    <property type="term" value="C:ATP-binding cassette (ABC) transporter complex"/>
    <property type="evidence" value="ECO:0007669"/>
    <property type="project" value="InterPro"/>
</dbReference>
<dbReference type="EMBL" id="FPCH01000001">
    <property type="protein sequence ID" value="SFV29750.1"/>
    <property type="molecule type" value="Genomic_DNA"/>
</dbReference>
<dbReference type="OrthoDB" id="7805658at2"/>
<keyword evidence="1" id="KW-0732">Signal</keyword>
<name>A0A1I7N532_9HYPH</name>
<evidence type="ECO:0000313" key="3">
    <source>
        <dbReference type="EMBL" id="SFV29750.1"/>
    </source>
</evidence>
<evidence type="ECO:0000313" key="4">
    <source>
        <dbReference type="Proteomes" id="UP000199423"/>
    </source>
</evidence>
<sequence length="311" mass="34852">MRKTQLSLLLGAIAATSTSTFSGQTLAANSTDPIKLILNDWTGELLSTRIMGEALKREGIKVDYVQADAMAQFQGLQTGDLHVVMEVWSTTQKDVFDKALKTGKVENLGESGMNAREEWWYPEYMKEKCPGLPDWKALKEPECVKAFSTADTAPKGRYLGAPVTWGGFDEERIAALGLDFEVIHAGTDAALFAELDSAYARKAPIILWIYSPHWAPSVYKGEFVEFPPFTPACYDEKKYDCGKPFGPIWKAAWSGVKDKWPKAHAAISKFNMPTDEMNALIVKVDRDKQPLEDVAAKWLDENEARWKAWFQ</sequence>
<evidence type="ECO:0000256" key="1">
    <source>
        <dbReference type="SAM" id="SignalP"/>
    </source>
</evidence>
<proteinExistence type="predicted"/>
<dbReference type="STRING" id="51670.SAMN04488557_1325"/>
<accession>A0A1I7N532</accession>
<dbReference type="AlphaFoldDB" id="A0A1I7N532"/>
<dbReference type="Pfam" id="PF04069">
    <property type="entry name" value="OpuAC"/>
    <property type="match status" value="1"/>
</dbReference>
<dbReference type="Gene3D" id="3.40.190.100">
    <property type="entry name" value="Glycine betaine-binding periplasmic protein, domain 2"/>
    <property type="match status" value="1"/>
</dbReference>
<dbReference type="CDD" id="cd13643">
    <property type="entry name" value="PBP2_BCP_2"/>
    <property type="match status" value="1"/>
</dbReference>
<reference evidence="4" key="1">
    <citation type="submission" date="2016-10" db="EMBL/GenBank/DDBJ databases">
        <authorList>
            <person name="Varghese N."/>
            <person name="Submissions S."/>
        </authorList>
    </citation>
    <scope>NUCLEOTIDE SEQUENCE [LARGE SCALE GENOMIC DNA]</scope>
    <source>
        <strain evidence="4">DSM 1565</strain>
    </source>
</reference>
<feature type="chain" id="PRO_5011619564" evidence="1">
    <location>
        <begin position="28"/>
        <end position="311"/>
    </location>
</feature>
<dbReference type="SUPFAM" id="SSF53850">
    <property type="entry name" value="Periplasmic binding protein-like II"/>
    <property type="match status" value="1"/>
</dbReference>
<dbReference type="RefSeq" id="WP_092865750.1">
    <property type="nucleotide sequence ID" value="NZ_FPCH01000001.1"/>
</dbReference>
<keyword evidence="4" id="KW-1185">Reference proteome</keyword>
<dbReference type="GO" id="GO:0022857">
    <property type="term" value="F:transmembrane transporter activity"/>
    <property type="evidence" value="ECO:0007669"/>
    <property type="project" value="InterPro"/>
</dbReference>
<dbReference type="InterPro" id="IPR007210">
    <property type="entry name" value="ABC_Gly_betaine_transp_sub-bd"/>
</dbReference>
<protein>
    <submittedName>
        <fullName evidence="3">Glycine betaine/proline transport system substrate-binding protein</fullName>
    </submittedName>
</protein>